<proteinExistence type="predicted"/>
<sequence length="178" mass="19304">MFDFTDLPDGVNKLYAAPVLPSQPQAVPDDLLTAVEEVIRISDRKHEAWDRAKAAISSYRAAMLQPATSGLSAMTSEHRRVIEMLLKVCGCAFELMDDGCQMEVDGEPSVVVPFEVAHALSDALDEIENSLSTEDDDRPDVFLAWSAMPRAALKSLLQPPLNDAHGEPSGNPGELNNG</sequence>
<keyword evidence="3" id="KW-1185">Reference proteome</keyword>
<evidence type="ECO:0000313" key="2">
    <source>
        <dbReference type="EMBL" id="MCL2892510.1"/>
    </source>
</evidence>
<accession>A0ABT0MRP2</accession>
<feature type="region of interest" description="Disordered" evidence="1">
    <location>
        <begin position="157"/>
        <end position="178"/>
    </location>
</feature>
<evidence type="ECO:0000313" key="3">
    <source>
        <dbReference type="Proteomes" id="UP001203069"/>
    </source>
</evidence>
<dbReference type="RefSeq" id="WP_249244202.1">
    <property type="nucleotide sequence ID" value="NZ_JAKPBZ010000108.1"/>
</dbReference>
<reference evidence="2 3" key="1">
    <citation type="submission" date="2022-02" db="EMBL/GenBank/DDBJ databases">
        <title>Description of Brenneria tiliae sp. nov. isolated from symptomatic Tilia x moltkei and Tilia x europaea trees in the UK.</title>
        <authorList>
            <person name="Kile H."/>
        </authorList>
    </citation>
    <scope>NUCLEOTIDE SEQUENCE [LARGE SCALE GENOMIC DNA]</scope>
    <source>
        <strain evidence="2 3">MC1SB4.1</strain>
    </source>
</reference>
<dbReference type="Proteomes" id="UP001203069">
    <property type="component" value="Unassembled WGS sequence"/>
</dbReference>
<name>A0ABT0MRP2_9GAMM</name>
<dbReference type="EMBL" id="JAKPBZ010000108">
    <property type="protein sequence ID" value="MCL2892510.1"/>
    <property type="molecule type" value="Genomic_DNA"/>
</dbReference>
<gene>
    <name evidence="2" type="ORF">MFP26_07355</name>
</gene>
<organism evidence="2 3">
    <name type="scientific">Brenneria tiliae</name>
    <dbReference type="NCBI Taxonomy" id="2914984"/>
    <lineage>
        <taxon>Bacteria</taxon>
        <taxon>Pseudomonadati</taxon>
        <taxon>Pseudomonadota</taxon>
        <taxon>Gammaproteobacteria</taxon>
        <taxon>Enterobacterales</taxon>
        <taxon>Pectobacteriaceae</taxon>
        <taxon>Brenneria</taxon>
    </lineage>
</organism>
<evidence type="ECO:0000256" key="1">
    <source>
        <dbReference type="SAM" id="MobiDB-lite"/>
    </source>
</evidence>
<evidence type="ECO:0008006" key="4">
    <source>
        <dbReference type="Google" id="ProtNLM"/>
    </source>
</evidence>
<protein>
    <recommendedName>
        <fullName evidence="4">Phage protein</fullName>
    </recommendedName>
</protein>
<comment type="caution">
    <text evidence="2">The sequence shown here is derived from an EMBL/GenBank/DDBJ whole genome shotgun (WGS) entry which is preliminary data.</text>
</comment>